<dbReference type="EMBL" id="SMMG02000002">
    <property type="protein sequence ID" value="KAA3482497.1"/>
    <property type="molecule type" value="Genomic_DNA"/>
</dbReference>
<dbReference type="Pfam" id="PF04931">
    <property type="entry name" value="DNA_pol_phi"/>
    <property type="match status" value="1"/>
</dbReference>
<comment type="caution">
    <text evidence="4">The sequence shown here is derived from an EMBL/GenBank/DDBJ whole genome shotgun (WGS) entry which is preliminary data.</text>
</comment>
<keyword evidence="2" id="KW-0539">Nucleus</keyword>
<comment type="subcellular location">
    <subcellularLocation>
        <location evidence="1">Nucleus</location>
    </subcellularLocation>
</comment>
<protein>
    <submittedName>
        <fullName evidence="4">Myb-binding protein 1A</fullName>
    </submittedName>
</protein>
<reference evidence="5" key="1">
    <citation type="journal article" date="2019" name="Plant Biotechnol. J.">
        <title>Genome sequencing of the Australian wild diploid species Gossypium australe highlights disease resistance and delayed gland morphogenesis.</title>
        <authorList>
            <person name="Cai Y."/>
            <person name="Cai X."/>
            <person name="Wang Q."/>
            <person name="Wang P."/>
            <person name="Zhang Y."/>
            <person name="Cai C."/>
            <person name="Xu Y."/>
            <person name="Wang K."/>
            <person name="Zhou Z."/>
            <person name="Wang C."/>
            <person name="Geng S."/>
            <person name="Li B."/>
            <person name="Dong Q."/>
            <person name="Hou Y."/>
            <person name="Wang H."/>
            <person name="Ai P."/>
            <person name="Liu Z."/>
            <person name="Yi F."/>
            <person name="Sun M."/>
            <person name="An G."/>
            <person name="Cheng J."/>
            <person name="Zhang Y."/>
            <person name="Shi Q."/>
            <person name="Xie Y."/>
            <person name="Shi X."/>
            <person name="Chang Y."/>
            <person name="Huang F."/>
            <person name="Chen Y."/>
            <person name="Hong S."/>
            <person name="Mi L."/>
            <person name="Sun Q."/>
            <person name="Zhang L."/>
            <person name="Zhou B."/>
            <person name="Peng R."/>
            <person name="Zhang X."/>
            <person name="Liu F."/>
        </authorList>
    </citation>
    <scope>NUCLEOTIDE SEQUENCE [LARGE SCALE GENOMIC DNA]</scope>
    <source>
        <strain evidence="5">cv. PA1801</strain>
    </source>
</reference>
<evidence type="ECO:0000313" key="5">
    <source>
        <dbReference type="Proteomes" id="UP000325315"/>
    </source>
</evidence>
<dbReference type="InterPro" id="IPR007015">
    <property type="entry name" value="DNA_pol_V/MYBBP1A"/>
</dbReference>
<dbReference type="Proteomes" id="UP000325315">
    <property type="component" value="Unassembled WGS sequence"/>
</dbReference>
<proteinExistence type="predicted"/>
<dbReference type="GO" id="GO:0003677">
    <property type="term" value="F:DNA binding"/>
    <property type="evidence" value="ECO:0007669"/>
    <property type="project" value="InterPro"/>
</dbReference>
<dbReference type="PANTHER" id="PTHR13213">
    <property type="entry name" value="MYB-BINDING PROTEIN 1A FAMILY MEMBER"/>
    <property type="match status" value="1"/>
</dbReference>
<organism evidence="4 5">
    <name type="scientific">Gossypium australe</name>
    <dbReference type="NCBI Taxonomy" id="47621"/>
    <lineage>
        <taxon>Eukaryota</taxon>
        <taxon>Viridiplantae</taxon>
        <taxon>Streptophyta</taxon>
        <taxon>Embryophyta</taxon>
        <taxon>Tracheophyta</taxon>
        <taxon>Spermatophyta</taxon>
        <taxon>Magnoliopsida</taxon>
        <taxon>eudicotyledons</taxon>
        <taxon>Gunneridae</taxon>
        <taxon>Pentapetalae</taxon>
        <taxon>rosids</taxon>
        <taxon>malvids</taxon>
        <taxon>Malvales</taxon>
        <taxon>Malvaceae</taxon>
        <taxon>Malvoideae</taxon>
        <taxon>Gossypium</taxon>
    </lineage>
</organism>
<gene>
    <name evidence="4" type="ORF">EPI10_004737</name>
</gene>
<dbReference type="PANTHER" id="PTHR13213:SF2">
    <property type="entry name" value="MYB-BINDING PROTEIN 1A"/>
    <property type="match status" value="1"/>
</dbReference>
<name>A0A5B6WN75_9ROSI</name>
<dbReference type="OrthoDB" id="985602at2759"/>
<dbReference type="AlphaFoldDB" id="A0A5B6WN75"/>
<evidence type="ECO:0000256" key="3">
    <source>
        <dbReference type="SAM" id="MobiDB-lite"/>
    </source>
</evidence>
<evidence type="ECO:0000256" key="2">
    <source>
        <dbReference type="ARBA" id="ARBA00023242"/>
    </source>
</evidence>
<feature type="compositionally biased region" description="Acidic residues" evidence="3">
    <location>
        <begin position="176"/>
        <end position="190"/>
    </location>
</feature>
<feature type="region of interest" description="Disordered" evidence="3">
    <location>
        <begin position="167"/>
        <end position="214"/>
    </location>
</feature>
<evidence type="ECO:0000313" key="4">
    <source>
        <dbReference type="EMBL" id="KAA3482497.1"/>
    </source>
</evidence>
<sequence length="369" mass="42251">MQLFRTLRNIPLVFLFQTLNDDDEQAEWNCELSSDANKLHALRYLLILLLLQVLLQPGEFSDAASELIICCKKVILHSYGEDDLDDDTAPELTDSHQPPYRLLFSRCETMTCSKSSMSCFPYLCSSFALRVFRCFCGDVTDDGLLRILWIIEKDLNAARHQQDEDELLGAEKDENVGEAEMNDGESEDSEAVVGDDVADKELPEDSDDSDEGMDDEAMFRMDTYLAEIFKPKKDKAGGETVIYRLHAAKANEQLVQRIWGILQRYSKEKKVPADQSVQLSTLESLLENNLKFASKPFKIKKSTVVYFDNKRSPIKSGFLKEIFRRHPRIFPSTLRLTIEEMRLCKIRLLRVEALDLVIKALKSQSIEEN</sequence>
<keyword evidence="5" id="KW-1185">Reference proteome</keyword>
<evidence type="ECO:0000256" key="1">
    <source>
        <dbReference type="ARBA" id="ARBA00004123"/>
    </source>
</evidence>
<dbReference type="GO" id="GO:0006355">
    <property type="term" value="P:regulation of DNA-templated transcription"/>
    <property type="evidence" value="ECO:0007669"/>
    <property type="project" value="InterPro"/>
</dbReference>
<accession>A0A5B6WN75</accession>
<dbReference type="GO" id="GO:0005730">
    <property type="term" value="C:nucleolus"/>
    <property type="evidence" value="ECO:0007669"/>
    <property type="project" value="InterPro"/>
</dbReference>
<feature type="compositionally biased region" description="Acidic residues" evidence="3">
    <location>
        <begin position="204"/>
        <end position="214"/>
    </location>
</feature>